<protein>
    <submittedName>
        <fullName evidence="1">Uncharacterized protein</fullName>
    </submittedName>
</protein>
<reference evidence="1" key="1">
    <citation type="submission" date="2020-12" db="EMBL/GenBank/DDBJ databases">
        <title>Metabolic potential, ecology and presence of endohyphal bacteria is reflected in genomic diversity of Mucoromycotina.</title>
        <authorList>
            <person name="Muszewska A."/>
            <person name="Okrasinska A."/>
            <person name="Steczkiewicz K."/>
            <person name="Drgas O."/>
            <person name="Orlowska M."/>
            <person name="Perlinska-Lenart U."/>
            <person name="Aleksandrzak-Piekarczyk T."/>
            <person name="Szatraj K."/>
            <person name="Zielenkiewicz U."/>
            <person name="Pilsyk S."/>
            <person name="Malc E."/>
            <person name="Mieczkowski P."/>
            <person name="Kruszewska J.S."/>
            <person name="Biernat P."/>
            <person name="Pawlowska J."/>
        </authorList>
    </citation>
    <scope>NUCLEOTIDE SEQUENCE</scope>
    <source>
        <strain evidence="1">WA0000017839</strain>
    </source>
</reference>
<accession>A0A8H7QVY0</accession>
<dbReference type="Proteomes" id="UP000603453">
    <property type="component" value="Unassembled WGS sequence"/>
</dbReference>
<organism evidence="1 2">
    <name type="scientific">Mucor saturninus</name>
    <dbReference type="NCBI Taxonomy" id="64648"/>
    <lineage>
        <taxon>Eukaryota</taxon>
        <taxon>Fungi</taxon>
        <taxon>Fungi incertae sedis</taxon>
        <taxon>Mucoromycota</taxon>
        <taxon>Mucoromycotina</taxon>
        <taxon>Mucoromycetes</taxon>
        <taxon>Mucorales</taxon>
        <taxon>Mucorineae</taxon>
        <taxon>Mucoraceae</taxon>
        <taxon>Mucor</taxon>
    </lineage>
</organism>
<sequence length="125" mass="14070">MGGTLFFGVGYTRFITHVTDAADIFPPTIVYGYPTFYLQLGRCQIGISQRDAKKRLSYWSFKCNNYRNRVDVYGAASYVYIPRNMTRDASKVVIIGGDPKLGGGVAGRWLMVLVLLIVLMTQKRC</sequence>
<name>A0A8H7QVY0_9FUNG</name>
<proteinExistence type="predicted"/>
<dbReference type="AlphaFoldDB" id="A0A8H7QVY0"/>
<comment type="caution">
    <text evidence="1">The sequence shown here is derived from an EMBL/GenBank/DDBJ whole genome shotgun (WGS) entry which is preliminary data.</text>
</comment>
<dbReference type="EMBL" id="JAEPRD010000106">
    <property type="protein sequence ID" value="KAG2198748.1"/>
    <property type="molecule type" value="Genomic_DNA"/>
</dbReference>
<keyword evidence="2" id="KW-1185">Reference proteome</keyword>
<evidence type="ECO:0000313" key="1">
    <source>
        <dbReference type="EMBL" id="KAG2198748.1"/>
    </source>
</evidence>
<gene>
    <name evidence="1" type="ORF">INT47_005433</name>
</gene>
<evidence type="ECO:0000313" key="2">
    <source>
        <dbReference type="Proteomes" id="UP000603453"/>
    </source>
</evidence>